<gene>
    <name evidence="2" type="ORF">GCM10018980_04260</name>
</gene>
<proteinExistence type="predicted"/>
<organism evidence="2 3">
    <name type="scientific">Streptomyces capoamus</name>
    <dbReference type="NCBI Taxonomy" id="68183"/>
    <lineage>
        <taxon>Bacteria</taxon>
        <taxon>Bacillati</taxon>
        <taxon>Actinomycetota</taxon>
        <taxon>Actinomycetes</taxon>
        <taxon>Kitasatosporales</taxon>
        <taxon>Streptomycetaceae</taxon>
        <taxon>Streptomyces</taxon>
    </lineage>
</organism>
<sequence length="189" mass="20769">MTAVPPGVRAPVVTERLVLRLFTPDDVDDRYAYQRLPDVARFLYRPPLTREGCAESIAARAGGTPWQADGDALLLAVCRAQEPGVVIGEVVLTLANARARQAEIGWVLHPRHAGHGYATEAARALASAAFGRLGVHRLFARLDVLNTASVRVCERLGMRREAHLVDNDLDGDRWGSEYVYAVLAREWTS</sequence>
<evidence type="ECO:0000313" key="3">
    <source>
        <dbReference type="Proteomes" id="UP000619355"/>
    </source>
</evidence>
<evidence type="ECO:0000313" key="2">
    <source>
        <dbReference type="EMBL" id="GHG34559.1"/>
    </source>
</evidence>
<dbReference type="GO" id="GO:0016747">
    <property type="term" value="F:acyltransferase activity, transferring groups other than amino-acyl groups"/>
    <property type="evidence" value="ECO:0007669"/>
    <property type="project" value="InterPro"/>
</dbReference>
<dbReference type="RefSeq" id="WP_189977704.1">
    <property type="nucleotide sequence ID" value="NZ_BNBF01000001.1"/>
</dbReference>
<dbReference type="SUPFAM" id="SSF55729">
    <property type="entry name" value="Acyl-CoA N-acyltransferases (Nat)"/>
    <property type="match status" value="1"/>
</dbReference>
<accession>A0A919ETB1</accession>
<keyword evidence="3" id="KW-1185">Reference proteome</keyword>
<dbReference type="Gene3D" id="3.40.630.30">
    <property type="match status" value="1"/>
</dbReference>
<dbReference type="AlphaFoldDB" id="A0A919ETB1"/>
<dbReference type="Pfam" id="PF13302">
    <property type="entry name" value="Acetyltransf_3"/>
    <property type="match status" value="1"/>
</dbReference>
<reference evidence="3" key="1">
    <citation type="journal article" date="2019" name="Int. J. Syst. Evol. Microbiol.">
        <title>The Global Catalogue of Microorganisms (GCM) 10K type strain sequencing project: providing services to taxonomists for standard genome sequencing and annotation.</title>
        <authorList>
            <consortium name="The Broad Institute Genomics Platform"/>
            <consortium name="The Broad Institute Genome Sequencing Center for Infectious Disease"/>
            <person name="Wu L."/>
            <person name="Ma J."/>
        </authorList>
    </citation>
    <scope>NUCLEOTIDE SEQUENCE [LARGE SCALE GENOMIC DNA]</scope>
    <source>
        <strain evidence="3">JCM 4253</strain>
    </source>
</reference>
<protein>
    <submittedName>
        <fullName evidence="2">Acetyltransferase</fullName>
    </submittedName>
</protein>
<dbReference type="PANTHER" id="PTHR43792:SF1">
    <property type="entry name" value="N-ACETYLTRANSFERASE DOMAIN-CONTAINING PROTEIN"/>
    <property type="match status" value="1"/>
</dbReference>
<feature type="domain" description="N-acetyltransferase" evidence="1">
    <location>
        <begin position="17"/>
        <end position="185"/>
    </location>
</feature>
<evidence type="ECO:0000259" key="1">
    <source>
        <dbReference type="PROSITE" id="PS51186"/>
    </source>
</evidence>
<dbReference type="PROSITE" id="PS51186">
    <property type="entry name" value="GNAT"/>
    <property type="match status" value="1"/>
</dbReference>
<dbReference type="Proteomes" id="UP000619355">
    <property type="component" value="Unassembled WGS sequence"/>
</dbReference>
<dbReference type="InterPro" id="IPR016181">
    <property type="entry name" value="Acyl_CoA_acyltransferase"/>
</dbReference>
<dbReference type="InterPro" id="IPR000182">
    <property type="entry name" value="GNAT_dom"/>
</dbReference>
<name>A0A919ETB1_9ACTN</name>
<dbReference type="InterPro" id="IPR051531">
    <property type="entry name" value="N-acetyltransferase"/>
</dbReference>
<dbReference type="PANTHER" id="PTHR43792">
    <property type="entry name" value="GNAT FAMILY, PUTATIVE (AFU_ORTHOLOGUE AFUA_3G00765)-RELATED-RELATED"/>
    <property type="match status" value="1"/>
</dbReference>
<dbReference type="EMBL" id="BNBF01000001">
    <property type="protein sequence ID" value="GHG34559.1"/>
    <property type="molecule type" value="Genomic_DNA"/>
</dbReference>
<comment type="caution">
    <text evidence="2">The sequence shown here is derived from an EMBL/GenBank/DDBJ whole genome shotgun (WGS) entry which is preliminary data.</text>
</comment>